<dbReference type="GO" id="GO:0005634">
    <property type="term" value="C:nucleus"/>
    <property type="evidence" value="ECO:0007669"/>
    <property type="project" value="UniProtKB-SubCell"/>
</dbReference>
<proteinExistence type="inferred from homology"/>
<evidence type="ECO:0000256" key="4">
    <source>
        <dbReference type="ARBA" id="ARBA00022741"/>
    </source>
</evidence>
<dbReference type="GO" id="GO:0016887">
    <property type="term" value="F:ATP hydrolysis activity"/>
    <property type="evidence" value="ECO:0007669"/>
    <property type="project" value="InterPro"/>
</dbReference>
<dbReference type="CDD" id="cd00009">
    <property type="entry name" value="AAA"/>
    <property type="match status" value="1"/>
</dbReference>
<dbReference type="SMART" id="SM00382">
    <property type="entry name" value="AAA"/>
    <property type="match status" value="1"/>
</dbReference>
<evidence type="ECO:0000256" key="5">
    <source>
        <dbReference type="ARBA" id="ARBA00022840"/>
    </source>
</evidence>
<dbReference type="SUPFAM" id="SSF48019">
    <property type="entry name" value="post-AAA+ oligomerization domain-like"/>
    <property type="match status" value="1"/>
</dbReference>
<keyword evidence="10" id="KW-1185">Reference proteome</keyword>
<dbReference type="PANTHER" id="PTHR11669">
    <property type="entry name" value="REPLICATION FACTOR C / DNA POLYMERASE III GAMMA-TAU SUBUNIT"/>
    <property type="match status" value="1"/>
</dbReference>
<dbReference type="InterPro" id="IPR050238">
    <property type="entry name" value="DNA_Rep/Repair_Clamp_Loader"/>
</dbReference>
<dbReference type="EMBL" id="JWZX01003116">
    <property type="protein sequence ID" value="KOO24192.1"/>
    <property type="molecule type" value="Genomic_DNA"/>
</dbReference>
<protein>
    <submittedName>
        <fullName evidence="9">Replication factor c subunit 5</fullName>
    </submittedName>
</protein>
<dbReference type="GO" id="GO:0005663">
    <property type="term" value="C:DNA replication factor C complex"/>
    <property type="evidence" value="ECO:0007669"/>
    <property type="project" value="TreeGrafter"/>
</dbReference>
<dbReference type="AlphaFoldDB" id="A0A0M0JCV8"/>
<evidence type="ECO:0000256" key="3">
    <source>
        <dbReference type="ARBA" id="ARBA00022705"/>
    </source>
</evidence>
<reference evidence="10" key="1">
    <citation type="journal article" date="2015" name="PLoS Genet.">
        <title>Genome Sequence and Transcriptome Analyses of Chrysochromulina tobin: Metabolic Tools for Enhanced Algal Fitness in the Prominent Order Prymnesiales (Haptophyceae).</title>
        <authorList>
            <person name="Hovde B.T."/>
            <person name="Deodato C.R."/>
            <person name="Hunsperger H.M."/>
            <person name="Ryken S.A."/>
            <person name="Yost W."/>
            <person name="Jha R.K."/>
            <person name="Patterson J."/>
            <person name="Monnat R.J. Jr."/>
            <person name="Barlow S.B."/>
            <person name="Starkenburg S.R."/>
            <person name="Cattolico R.A."/>
        </authorList>
    </citation>
    <scope>NUCLEOTIDE SEQUENCE</scope>
    <source>
        <strain evidence="10">CCMP291</strain>
    </source>
</reference>
<sequence>MDVTEDALPPPPPGLTKMQRTRQEQVASLPWVEKYRPKEMAELVSHEEIISTITRLIDAGNLPHLMLYGPPGTGKTSTILACAHKMYGKSFPSMVLELNASDERGIDVVREQIKEFASTRQMFTSAPKLIILDEADAMTNPAQFALRRVIEKYTRNARFCIICNYASKIIPALQSRCTRFRFAPLTDAQALERLQVVATAEQVMSTPEGLNACVTLGEGDMRKSINILQSTHMAMGEVSTANVYQVTGCPAPEDIEQLLAWLLQEEFGSALRLAWEAMCTKGLALTDVVTKLSEFVSLMDSPDPLAKARLVASLADVEHRLSVGTNEKMQLAGMVGLFQQARAGLVAA</sequence>
<evidence type="ECO:0000313" key="10">
    <source>
        <dbReference type="Proteomes" id="UP000037460"/>
    </source>
</evidence>
<evidence type="ECO:0000259" key="8">
    <source>
        <dbReference type="SMART" id="SM00382"/>
    </source>
</evidence>
<dbReference type="GO" id="GO:0006261">
    <property type="term" value="P:DNA-templated DNA replication"/>
    <property type="evidence" value="ECO:0007669"/>
    <property type="project" value="TreeGrafter"/>
</dbReference>
<keyword evidence="5" id="KW-0067">ATP-binding</keyword>
<dbReference type="InterPro" id="IPR047854">
    <property type="entry name" value="RFC_lid"/>
</dbReference>
<dbReference type="Gene3D" id="1.20.272.10">
    <property type="match status" value="1"/>
</dbReference>
<keyword evidence="4" id="KW-0547">Nucleotide-binding</keyword>
<dbReference type="GO" id="GO:0003689">
    <property type="term" value="F:DNA clamp loader activity"/>
    <property type="evidence" value="ECO:0007669"/>
    <property type="project" value="TreeGrafter"/>
</dbReference>
<dbReference type="InterPro" id="IPR008921">
    <property type="entry name" value="DNA_pol3_clamp-load_cplx_C"/>
</dbReference>
<name>A0A0M0JCV8_9EUKA</name>
<dbReference type="Gene3D" id="1.10.8.60">
    <property type="match status" value="1"/>
</dbReference>
<feature type="region of interest" description="Disordered" evidence="7">
    <location>
        <begin position="1"/>
        <end position="22"/>
    </location>
</feature>
<dbReference type="GO" id="GO:0003677">
    <property type="term" value="F:DNA binding"/>
    <property type="evidence" value="ECO:0007669"/>
    <property type="project" value="InterPro"/>
</dbReference>
<dbReference type="NCBIfam" id="NF001679">
    <property type="entry name" value="PRK00440.1"/>
    <property type="match status" value="1"/>
</dbReference>
<dbReference type="Gene3D" id="3.40.50.300">
    <property type="entry name" value="P-loop containing nucleotide triphosphate hydrolases"/>
    <property type="match status" value="1"/>
</dbReference>
<dbReference type="GO" id="GO:0006281">
    <property type="term" value="P:DNA repair"/>
    <property type="evidence" value="ECO:0007669"/>
    <property type="project" value="TreeGrafter"/>
</dbReference>
<gene>
    <name evidence="9" type="ORF">Ctob_007615</name>
</gene>
<dbReference type="Pfam" id="PF00004">
    <property type="entry name" value="AAA"/>
    <property type="match status" value="1"/>
</dbReference>
<dbReference type="FunFam" id="3.40.50.300:FF:000129">
    <property type="entry name" value="Replication factor C subunit 5"/>
    <property type="match status" value="1"/>
</dbReference>
<comment type="similarity">
    <text evidence="2">Belongs to the activator 1 small subunits family.</text>
</comment>
<evidence type="ECO:0000313" key="9">
    <source>
        <dbReference type="EMBL" id="KOO24192.1"/>
    </source>
</evidence>
<dbReference type="CDD" id="cd18140">
    <property type="entry name" value="HLD_clamp_RFC"/>
    <property type="match status" value="1"/>
</dbReference>
<accession>A0A0M0JCV8</accession>
<dbReference type="InterPro" id="IPR027417">
    <property type="entry name" value="P-loop_NTPase"/>
</dbReference>
<evidence type="ECO:0000256" key="7">
    <source>
        <dbReference type="SAM" id="MobiDB-lite"/>
    </source>
</evidence>
<dbReference type="InterPro" id="IPR003959">
    <property type="entry name" value="ATPase_AAA_core"/>
</dbReference>
<dbReference type="Proteomes" id="UP000037460">
    <property type="component" value="Unassembled WGS sequence"/>
</dbReference>
<dbReference type="SUPFAM" id="SSF52540">
    <property type="entry name" value="P-loop containing nucleoside triphosphate hydrolases"/>
    <property type="match status" value="1"/>
</dbReference>
<dbReference type="FunFam" id="1.10.8.60:FF:000012">
    <property type="entry name" value="Replication factor C subunit 4"/>
    <property type="match status" value="1"/>
</dbReference>
<dbReference type="InterPro" id="IPR013748">
    <property type="entry name" value="Rep_factorC_C"/>
</dbReference>
<dbReference type="InterPro" id="IPR003593">
    <property type="entry name" value="AAA+_ATPase"/>
</dbReference>
<evidence type="ECO:0000256" key="2">
    <source>
        <dbReference type="ARBA" id="ARBA00005378"/>
    </source>
</evidence>
<dbReference type="GO" id="GO:0005524">
    <property type="term" value="F:ATP binding"/>
    <property type="evidence" value="ECO:0007669"/>
    <property type="project" value="UniProtKB-KW"/>
</dbReference>
<evidence type="ECO:0000256" key="6">
    <source>
        <dbReference type="ARBA" id="ARBA00023242"/>
    </source>
</evidence>
<keyword evidence="6" id="KW-0539">Nucleus</keyword>
<dbReference type="Pfam" id="PF08542">
    <property type="entry name" value="Rep_fac_C"/>
    <property type="match status" value="1"/>
</dbReference>
<comment type="subcellular location">
    <subcellularLocation>
        <location evidence="1">Nucleus</location>
    </subcellularLocation>
</comment>
<dbReference type="OrthoDB" id="10254700at2759"/>
<dbReference type="FunFam" id="1.20.272.10:FF:000004">
    <property type="entry name" value="Replication factor C subunit 5"/>
    <property type="match status" value="1"/>
</dbReference>
<dbReference type="PANTHER" id="PTHR11669:SF9">
    <property type="entry name" value="REPLICATION FACTOR C SUBUNIT 5"/>
    <property type="match status" value="1"/>
</dbReference>
<keyword evidence="3" id="KW-0235">DNA replication</keyword>
<evidence type="ECO:0000256" key="1">
    <source>
        <dbReference type="ARBA" id="ARBA00004123"/>
    </source>
</evidence>
<comment type="caution">
    <text evidence="9">The sequence shown here is derived from an EMBL/GenBank/DDBJ whole genome shotgun (WGS) entry which is preliminary data.</text>
</comment>
<organism evidence="9 10">
    <name type="scientific">Chrysochromulina tobinii</name>
    <dbReference type="NCBI Taxonomy" id="1460289"/>
    <lineage>
        <taxon>Eukaryota</taxon>
        <taxon>Haptista</taxon>
        <taxon>Haptophyta</taxon>
        <taxon>Prymnesiophyceae</taxon>
        <taxon>Prymnesiales</taxon>
        <taxon>Chrysochromulinaceae</taxon>
        <taxon>Chrysochromulina</taxon>
    </lineage>
</organism>
<feature type="domain" description="AAA+ ATPase" evidence="8">
    <location>
        <begin position="61"/>
        <end position="188"/>
    </location>
</feature>